<proteinExistence type="predicted"/>
<evidence type="ECO:0008006" key="3">
    <source>
        <dbReference type="Google" id="ProtNLM"/>
    </source>
</evidence>
<accession>A0ABM9CJD7</accession>
<dbReference type="EMBL" id="CAKMMF010000025">
    <property type="protein sequence ID" value="CAH1215915.1"/>
    <property type="molecule type" value="Genomic_DNA"/>
</dbReference>
<dbReference type="Pfam" id="PF12686">
    <property type="entry name" value="DUF3800"/>
    <property type="match status" value="1"/>
</dbReference>
<evidence type="ECO:0000313" key="2">
    <source>
        <dbReference type="Proteomes" id="UP000838686"/>
    </source>
</evidence>
<dbReference type="RefSeq" id="WP_236344393.1">
    <property type="nucleotide sequence ID" value="NZ_CAKMMF010000025.1"/>
</dbReference>
<name>A0ABM9CJD7_9BACL</name>
<protein>
    <recommendedName>
        <fullName evidence="3">DUF3800 domain-containing protein</fullName>
    </recommendedName>
</protein>
<reference evidence="1" key="1">
    <citation type="submission" date="2022-01" db="EMBL/GenBank/DDBJ databases">
        <authorList>
            <person name="Criscuolo A."/>
        </authorList>
    </citation>
    <scope>NUCLEOTIDE SEQUENCE</scope>
    <source>
        <strain evidence="1">CIP111893</strain>
    </source>
</reference>
<organism evidence="1 2">
    <name type="scientific">Paenibacillus plantiphilus</name>
    <dbReference type="NCBI Taxonomy" id="2905650"/>
    <lineage>
        <taxon>Bacteria</taxon>
        <taxon>Bacillati</taxon>
        <taxon>Bacillota</taxon>
        <taxon>Bacilli</taxon>
        <taxon>Bacillales</taxon>
        <taxon>Paenibacillaceae</taxon>
        <taxon>Paenibacillus</taxon>
    </lineage>
</organism>
<keyword evidence="2" id="KW-1185">Reference proteome</keyword>
<sequence length="249" mass="28471">MLAYIDESGFPHPNDETKNPVLAAVCIPKDEIRTIMQRMYNIKMDVYGRHDVELKAVNVLKPKSISKNTNNKVFTDRVVNEILVNILNLKIFAIVMEKPDAPLQPEEGTFPNHYRFLLQRINGYSSMRRKKCVVCFDSQDEANDMLISYKMKNYLFRSTEGNHCTSIVESAFFVSSRVEEGIQLADLCAGIIRKYNELCVGNVIIDPFSTWINELYSKLQTRSCVVPSPNGGQQLHGIYKLPLRLLMNT</sequence>
<comment type="caution">
    <text evidence="1">The sequence shown here is derived from an EMBL/GenBank/DDBJ whole genome shotgun (WGS) entry which is preliminary data.</text>
</comment>
<evidence type="ECO:0000313" key="1">
    <source>
        <dbReference type="EMBL" id="CAH1215915.1"/>
    </source>
</evidence>
<dbReference type="InterPro" id="IPR024524">
    <property type="entry name" value="DUF3800"/>
</dbReference>
<dbReference type="Proteomes" id="UP000838686">
    <property type="component" value="Unassembled WGS sequence"/>
</dbReference>
<gene>
    <name evidence="1" type="ORF">PAECIP111893_04055</name>
</gene>